<dbReference type="HOGENOM" id="CLU_1078991_0_0_1"/>
<feature type="domain" description="BZIP" evidence="2">
    <location>
        <begin position="39"/>
        <end position="97"/>
    </location>
</feature>
<reference evidence="3 4" key="2">
    <citation type="journal article" date="2010" name="Nucleic Acids Res.">
        <title>BeetleBase in 2010: revisions to provide comprehensive genomic information for Tribolium castaneum.</title>
        <authorList>
            <person name="Kim H.S."/>
            <person name="Murphy T."/>
            <person name="Xia J."/>
            <person name="Caragea D."/>
            <person name="Park Y."/>
            <person name="Beeman R.W."/>
            <person name="Lorenzen M.D."/>
            <person name="Butcher S."/>
            <person name="Manak J.R."/>
            <person name="Brown S.J."/>
        </authorList>
    </citation>
    <scope>GENOME REANNOTATION</scope>
    <source>
        <strain evidence="3 4">Georgia GA2</strain>
    </source>
</reference>
<organism evidence="3 4">
    <name type="scientific">Tribolium castaneum</name>
    <name type="common">Red flour beetle</name>
    <dbReference type="NCBI Taxonomy" id="7070"/>
    <lineage>
        <taxon>Eukaryota</taxon>
        <taxon>Metazoa</taxon>
        <taxon>Ecdysozoa</taxon>
        <taxon>Arthropoda</taxon>
        <taxon>Hexapoda</taxon>
        <taxon>Insecta</taxon>
        <taxon>Pterygota</taxon>
        <taxon>Neoptera</taxon>
        <taxon>Endopterygota</taxon>
        <taxon>Coleoptera</taxon>
        <taxon>Polyphaga</taxon>
        <taxon>Cucujiformia</taxon>
        <taxon>Tenebrionidae</taxon>
        <taxon>Tenebrionidae incertae sedis</taxon>
        <taxon>Tribolium</taxon>
    </lineage>
</organism>
<dbReference type="EMBL" id="KQ971311">
    <property type="protein sequence ID" value="EEZ99068.1"/>
    <property type="molecule type" value="Genomic_DNA"/>
</dbReference>
<dbReference type="PhylomeDB" id="D6WCX0"/>
<dbReference type="AlphaFoldDB" id="D6WCX0"/>
<feature type="compositionally biased region" description="Basic residues" evidence="1">
    <location>
        <begin position="32"/>
        <end position="43"/>
    </location>
</feature>
<dbReference type="eggNOG" id="ENOG502SDXC">
    <property type="taxonomic scope" value="Eukaryota"/>
</dbReference>
<dbReference type="OrthoDB" id="6606299at2759"/>
<dbReference type="InterPro" id="IPR004827">
    <property type="entry name" value="bZIP"/>
</dbReference>
<evidence type="ECO:0000313" key="3">
    <source>
        <dbReference type="EMBL" id="EEZ99068.1"/>
    </source>
</evidence>
<accession>D6WCX0</accession>
<evidence type="ECO:0000256" key="1">
    <source>
        <dbReference type="SAM" id="MobiDB-lite"/>
    </source>
</evidence>
<dbReference type="SUPFAM" id="SSF57959">
    <property type="entry name" value="Leucine zipper domain"/>
    <property type="match status" value="1"/>
</dbReference>
<dbReference type="Proteomes" id="UP000007266">
    <property type="component" value="Linkage group 2"/>
</dbReference>
<dbReference type="GO" id="GO:0005634">
    <property type="term" value="C:nucleus"/>
    <property type="evidence" value="ECO:0007669"/>
    <property type="project" value="UniProtKB-ARBA"/>
</dbReference>
<evidence type="ECO:0000313" key="4">
    <source>
        <dbReference type="Proteomes" id="UP000007266"/>
    </source>
</evidence>
<proteinExistence type="predicted"/>
<keyword evidence="4" id="KW-1185">Reference proteome</keyword>
<dbReference type="STRING" id="7070.D6WCX0"/>
<dbReference type="Pfam" id="PF00170">
    <property type="entry name" value="bZIP_1"/>
    <property type="match status" value="1"/>
</dbReference>
<gene>
    <name evidence="3" type="primary">AUGUSTUS-3.0.2_04945</name>
    <name evidence="3" type="ORF">TcasGA2_TC004945</name>
</gene>
<evidence type="ECO:0000259" key="2">
    <source>
        <dbReference type="Pfam" id="PF00170"/>
    </source>
</evidence>
<sequence length="258" mass="29129">MVSNAKRMKYVSENDYSSSDGENVDDGDFSQHNRRMGGRRTKGLSRNAIMARENRLKKKIYITNLEKEVGHLKSENTNYSKVIESQSLLIADLKKEIKYLKSVIANSADIGNLIKNIHHSTGMSVTTSLDQSLSLNVSKPKQAIARKTAHPWEEKRYPSFPTPESDFLSSPHSESGLNDFTDDLFNNIELDDFMGVTDTILDPVSNETSEENLHLKEHNYTTNEDEDDVGVCLHVSRHKVSLEFCATCSENAQQAWND</sequence>
<dbReference type="FunFam" id="1.20.5.170:FF:000125">
    <property type="entry name" value="LAS1-like, ribosome biogenesis factor"/>
    <property type="match status" value="1"/>
</dbReference>
<feature type="region of interest" description="Disordered" evidence="1">
    <location>
        <begin position="1"/>
        <end position="43"/>
    </location>
</feature>
<dbReference type="GO" id="GO:0003700">
    <property type="term" value="F:DNA-binding transcription factor activity"/>
    <property type="evidence" value="ECO:0007669"/>
    <property type="project" value="InterPro"/>
</dbReference>
<dbReference type="Gene3D" id="1.20.5.170">
    <property type="match status" value="1"/>
</dbReference>
<reference evidence="3 4" key="1">
    <citation type="journal article" date="2008" name="Nature">
        <title>The genome of the model beetle and pest Tribolium castaneum.</title>
        <authorList>
            <consortium name="Tribolium Genome Sequencing Consortium"/>
            <person name="Richards S."/>
            <person name="Gibbs R.A."/>
            <person name="Weinstock G.M."/>
            <person name="Brown S.J."/>
            <person name="Denell R."/>
            <person name="Beeman R.W."/>
            <person name="Gibbs R."/>
            <person name="Beeman R.W."/>
            <person name="Brown S.J."/>
            <person name="Bucher G."/>
            <person name="Friedrich M."/>
            <person name="Grimmelikhuijzen C.J."/>
            <person name="Klingler M."/>
            <person name="Lorenzen M."/>
            <person name="Richards S."/>
            <person name="Roth S."/>
            <person name="Schroder R."/>
            <person name="Tautz D."/>
            <person name="Zdobnov E.M."/>
            <person name="Muzny D."/>
            <person name="Gibbs R.A."/>
            <person name="Weinstock G.M."/>
            <person name="Attaway T."/>
            <person name="Bell S."/>
            <person name="Buhay C.J."/>
            <person name="Chandrabose M.N."/>
            <person name="Chavez D."/>
            <person name="Clerk-Blankenburg K.P."/>
            <person name="Cree A."/>
            <person name="Dao M."/>
            <person name="Davis C."/>
            <person name="Chacko J."/>
            <person name="Dinh H."/>
            <person name="Dugan-Rocha S."/>
            <person name="Fowler G."/>
            <person name="Garner T.T."/>
            <person name="Garnes J."/>
            <person name="Gnirke A."/>
            <person name="Hawes A."/>
            <person name="Hernandez J."/>
            <person name="Hines S."/>
            <person name="Holder M."/>
            <person name="Hume J."/>
            <person name="Jhangiani S.N."/>
            <person name="Joshi V."/>
            <person name="Khan Z.M."/>
            <person name="Jackson L."/>
            <person name="Kovar C."/>
            <person name="Kowis A."/>
            <person name="Lee S."/>
            <person name="Lewis L.R."/>
            <person name="Margolis J."/>
            <person name="Morgan M."/>
            <person name="Nazareth L.V."/>
            <person name="Nguyen N."/>
            <person name="Okwuonu G."/>
            <person name="Parker D."/>
            <person name="Richards S."/>
            <person name="Ruiz S.J."/>
            <person name="Santibanez J."/>
            <person name="Savard J."/>
            <person name="Scherer S.E."/>
            <person name="Schneider B."/>
            <person name="Sodergren E."/>
            <person name="Tautz D."/>
            <person name="Vattahil S."/>
            <person name="Villasana D."/>
            <person name="White C.S."/>
            <person name="Wright R."/>
            <person name="Park Y."/>
            <person name="Beeman R.W."/>
            <person name="Lord J."/>
            <person name="Oppert B."/>
            <person name="Lorenzen M."/>
            <person name="Brown S."/>
            <person name="Wang L."/>
            <person name="Savard J."/>
            <person name="Tautz D."/>
            <person name="Richards S."/>
            <person name="Weinstock G."/>
            <person name="Gibbs R.A."/>
            <person name="Liu Y."/>
            <person name="Worley K."/>
            <person name="Weinstock G."/>
            <person name="Elsik C.G."/>
            <person name="Reese J.T."/>
            <person name="Elhaik E."/>
            <person name="Landan G."/>
            <person name="Graur D."/>
            <person name="Arensburger P."/>
            <person name="Atkinson P."/>
            <person name="Beeman R.W."/>
            <person name="Beidler J."/>
            <person name="Brown S.J."/>
            <person name="Demuth J.P."/>
            <person name="Drury D.W."/>
            <person name="Du Y.Z."/>
            <person name="Fujiwara H."/>
            <person name="Lorenzen M."/>
            <person name="Maselli V."/>
            <person name="Osanai M."/>
            <person name="Park Y."/>
            <person name="Robertson H.M."/>
            <person name="Tu Z."/>
            <person name="Wang J.J."/>
            <person name="Wang S."/>
            <person name="Richards S."/>
            <person name="Song H."/>
            <person name="Zhang L."/>
            <person name="Sodergren E."/>
            <person name="Werner D."/>
            <person name="Stanke M."/>
            <person name="Morgenstern B."/>
            <person name="Solovyev V."/>
            <person name="Kosarev P."/>
            <person name="Brown G."/>
            <person name="Chen H.C."/>
            <person name="Ermolaeva O."/>
            <person name="Hlavina W."/>
            <person name="Kapustin Y."/>
            <person name="Kiryutin B."/>
            <person name="Kitts P."/>
            <person name="Maglott D."/>
            <person name="Pruitt K."/>
            <person name="Sapojnikov V."/>
            <person name="Souvorov A."/>
            <person name="Mackey A.J."/>
            <person name="Waterhouse R.M."/>
            <person name="Wyder S."/>
            <person name="Zdobnov E.M."/>
            <person name="Zdobnov E.M."/>
            <person name="Wyder S."/>
            <person name="Kriventseva E.V."/>
            <person name="Kadowaki T."/>
            <person name="Bork P."/>
            <person name="Aranda M."/>
            <person name="Bao R."/>
            <person name="Beermann A."/>
            <person name="Berns N."/>
            <person name="Bolognesi R."/>
            <person name="Bonneton F."/>
            <person name="Bopp D."/>
            <person name="Brown S.J."/>
            <person name="Bucher G."/>
            <person name="Butts T."/>
            <person name="Chaumot A."/>
            <person name="Denell R.E."/>
            <person name="Ferrier D.E."/>
            <person name="Friedrich M."/>
            <person name="Gordon C.M."/>
            <person name="Jindra M."/>
            <person name="Klingler M."/>
            <person name="Lan Q."/>
            <person name="Lattorff H.M."/>
            <person name="Laudet V."/>
            <person name="von Levetsow C."/>
            <person name="Liu Z."/>
            <person name="Lutz R."/>
            <person name="Lynch J.A."/>
            <person name="da Fonseca R.N."/>
            <person name="Posnien N."/>
            <person name="Reuter R."/>
            <person name="Roth S."/>
            <person name="Savard J."/>
            <person name="Schinko J.B."/>
            <person name="Schmitt C."/>
            <person name="Schoppmeier M."/>
            <person name="Schroder R."/>
            <person name="Shippy T.D."/>
            <person name="Simonnet F."/>
            <person name="Marques-Souza H."/>
            <person name="Tautz D."/>
            <person name="Tomoyasu Y."/>
            <person name="Trauner J."/>
            <person name="Van der Zee M."/>
            <person name="Vervoort M."/>
            <person name="Wittkopp N."/>
            <person name="Wimmer E.A."/>
            <person name="Yang X."/>
            <person name="Jones A.K."/>
            <person name="Sattelle D.B."/>
            <person name="Ebert P.R."/>
            <person name="Nelson D."/>
            <person name="Scott J.G."/>
            <person name="Beeman R.W."/>
            <person name="Muthukrishnan S."/>
            <person name="Kramer K.J."/>
            <person name="Arakane Y."/>
            <person name="Beeman R.W."/>
            <person name="Zhu Q."/>
            <person name="Hogenkamp D."/>
            <person name="Dixit R."/>
            <person name="Oppert B."/>
            <person name="Jiang H."/>
            <person name="Zou Z."/>
            <person name="Marshall J."/>
            <person name="Elpidina E."/>
            <person name="Vinokurov K."/>
            <person name="Oppert C."/>
            <person name="Zou Z."/>
            <person name="Evans J."/>
            <person name="Lu Z."/>
            <person name="Zhao P."/>
            <person name="Sumathipala N."/>
            <person name="Altincicek B."/>
            <person name="Vilcinskas A."/>
            <person name="Williams M."/>
            <person name="Hultmark D."/>
            <person name="Hetru C."/>
            <person name="Jiang H."/>
            <person name="Grimmelikhuijzen C.J."/>
            <person name="Hauser F."/>
            <person name="Cazzamali G."/>
            <person name="Williamson M."/>
            <person name="Park Y."/>
            <person name="Li B."/>
            <person name="Tanaka Y."/>
            <person name="Predel R."/>
            <person name="Neupert S."/>
            <person name="Schachtner J."/>
            <person name="Verleyen P."/>
            <person name="Raible F."/>
            <person name="Bork P."/>
            <person name="Friedrich M."/>
            <person name="Walden K.K."/>
            <person name="Robertson H.M."/>
            <person name="Angeli S."/>
            <person name="Foret S."/>
            <person name="Bucher G."/>
            <person name="Schuetz S."/>
            <person name="Maleszka R."/>
            <person name="Wimmer E.A."/>
            <person name="Beeman R.W."/>
            <person name="Lorenzen M."/>
            <person name="Tomoyasu Y."/>
            <person name="Miller S.C."/>
            <person name="Grossmann D."/>
            <person name="Bucher G."/>
        </authorList>
    </citation>
    <scope>NUCLEOTIDE SEQUENCE [LARGE SCALE GENOMIC DNA]</scope>
    <source>
        <strain evidence="3 4">Georgia GA2</strain>
    </source>
</reference>
<dbReference type="OMA" id="NDYPTAN"/>
<name>D6WCX0_TRICA</name>
<dbReference type="InterPro" id="IPR046347">
    <property type="entry name" value="bZIP_sf"/>
</dbReference>
<protein>
    <recommendedName>
        <fullName evidence="2">BZIP domain-containing protein</fullName>
    </recommendedName>
</protein>
<dbReference type="CDD" id="cd14706">
    <property type="entry name" value="bZIP_CREBZF"/>
    <property type="match status" value="1"/>
</dbReference>